<keyword evidence="4" id="KW-1185">Reference proteome</keyword>
<accession>A0ABX5BZJ8</accession>
<evidence type="ECO:0000256" key="1">
    <source>
        <dbReference type="SAM" id="Phobius"/>
    </source>
</evidence>
<protein>
    <submittedName>
        <fullName evidence="3">Acyltransferase</fullName>
    </submittedName>
</protein>
<organism evidence="3 4">
    <name type="scientific">Veillonella rogosae JCM 15642</name>
    <dbReference type="NCBI Taxonomy" id="1298595"/>
    <lineage>
        <taxon>Bacteria</taxon>
        <taxon>Bacillati</taxon>
        <taxon>Bacillota</taxon>
        <taxon>Negativicutes</taxon>
        <taxon>Veillonellales</taxon>
        <taxon>Veillonellaceae</taxon>
        <taxon>Veillonella</taxon>
    </lineage>
</organism>
<name>A0ABX5BZJ8_9FIRM</name>
<reference evidence="3 4" key="1">
    <citation type="submission" date="2018-01" db="EMBL/GenBank/DDBJ databases">
        <title>Draft genome sequences of clinical isolates and type strains of oral Veillonella including Veillonella infantum sp., nov.</title>
        <authorList>
            <person name="Mashima I."/>
            <person name="Liao Y.-C."/>
            <person name="Sabharwal A."/>
            <person name="Haase E.M."/>
            <person name="Nakazawa F."/>
            <person name="Scannapieco F.A."/>
        </authorList>
    </citation>
    <scope>NUCLEOTIDE SEQUENCE [LARGE SCALE GENOMIC DNA]</scope>
    <source>
        <strain evidence="3 4">JCM 15642</strain>
    </source>
</reference>
<keyword evidence="1" id="KW-1133">Transmembrane helix</keyword>
<proteinExistence type="predicted"/>
<dbReference type="GO" id="GO:0016746">
    <property type="term" value="F:acyltransferase activity"/>
    <property type="evidence" value="ECO:0007669"/>
    <property type="project" value="UniProtKB-KW"/>
</dbReference>
<comment type="caution">
    <text evidence="3">The sequence shown here is derived from an EMBL/GenBank/DDBJ whole genome shotgun (WGS) entry which is preliminary data.</text>
</comment>
<keyword evidence="1" id="KW-0812">Transmembrane</keyword>
<feature type="transmembrane region" description="Helical" evidence="1">
    <location>
        <begin position="123"/>
        <end position="140"/>
    </location>
</feature>
<gene>
    <name evidence="3" type="ORF">VRHSUH09_07640</name>
</gene>
<keyword evidence="1" id="KW-0472">Membrane</keyword>
<keyword evidence="3" id="KW-0012">Acyltransferase</keyword>
<feature type="transmembrane region" description="Helical" evidence="1">
    <location>
        <begin position="221"/>
        <end position="240"/>
    </location>
</feature>
<feature type="transmembrane region" description="Helical" evidence="1">
    <location>
        <begin position="167"/>
        <end position="185"/>
    </location>
</feature>
<keyword evidence="3" id="KW-0808">Transferase</keyword>
<sequence>MRDSSFDIMKGIAILLVVLGHSVPDQASASGIASYPLYLMRTIIYSFHMPVFFFVAGYFIHIPLKEGFNKFVKDKFIRLMVPYFTIGLLYFPFKLALSKFANQQINAQDIWKIFIGVNPDGELWFLYCLFFISILMGLLVKRVNVSLLSISLLIAVFSDVINISSISMVSSILYFQFFYVLGLYIKQYKLLDYIKSSVIVLVSIVVFSIGNYVLLLDVNMFKILNIITAISGINITYYVANQIHNRVGWYNSLLIFLGTVSMDIYIFSDIVKIPFRILLWSKLGLYYEAFIVCFVASTIVSIFIGYMLRKNHYSRLLCLGIKK</sequence>
<feature type="transmembrane region" description="Helical" evidence="1">
    <location>
        <begin position="287"/>
        <end position="308"/>
    </location>
</feature>
<dbReference type="RefSeq" id="WP_105081826.1">
    <property type="nucleotide sequence ID" value="NZ_PPCX01000010.1"/>
</dbReference>
<feature type="transmembrane region" description="Helical" evidence="1">
    <location>
        <begin position="197"/>
        <end position="215"/>
    </location>
</feature>
<dbReference type="PANTHER" id="PTHR37312:SF1">
    <property type="entry name" value="MEMBRANE-BOUND ACYLTRANSFERASE YKRP-RELATED"/>
    <property type="match status" value="1"/>
</dbReference>
<dbReference type="EMBL" id="PPCX01000010">
    <property type="protein sequence ID" value="PQL12275.1"/>
    <property type="molecule type" value="Genomic_DNA"/>
</dbReference>
<dbReference type="InterPro" id="IPR002656">
    <property type="entry name" value="Acyl_transf_3_dom"/>
</dbReference>
<dbReference type="PANTHER" id="PTHR37312">
    <property type="entry name" value="MEMBRANE-BOUND ACYLTRANSFERASE YKRP-RELATED"/>
    <property type="match status" value="1"/>
</dbReference>
<feature type="transmembrane region" description="Helical" evidence="1">
    <location>
        <begin position="247"/>
        <end position="267"/>
    </location>
</feature>
<evidence type="ECO:0000313" key="4">
    <source>
        <dbReference type="Proteomes" id="UP000238774"/>
    </source>
</evidence>
<dbReference type="InterPro" id="IPR052734">
    <property type="entry name" value="Nod_factor_acetyltransferase"/>
</dbReference>
<feature type="transmembrane region" description="Helical" evidence="1">
    <location>
        <begin position="76"/>
        <end position="93"/>
    </location>
</feature>
<evidence type="ECO:0000259" key="2">
    <source>
        <dbReference type="Pfam" id="PF01757"/>
    </source>
</evidence>
<feature type="domain" description="Acyltransferase 3" evidence="2">
    <location>
        <begin position="5"/>
        <end position="306"/>
    </location>
</feature>
<dbReference type="Proteomes" id="UP000238774">
    <property type="component" value="Unassembled WGS sequence"/>
</dbReference>
<dbReference type="Pfam" id="PF01757">
    <property type="entry name" value="Acyl_transf_3"/>
    <property type="match status" value="1"/>
</dbReference>
<evidence type="ECO:0000313" key="3">
    <source>
        <dbReference type="EMBL" id="PQL12275.1"/>
    </source>
</evidence>
<feature type="transmembrane region" description="Helical" evidence="1">
    <location>
        <begin position="45"/>
        <end position="64"/>
    </location>
</feature>